<dbReference type="Proteomes" id="UP000829720">
    <property type="component" value="Unassembled WGS sequence"/>
</dbReference>
<evidence type="ECO:0000256" key="3">
    <source>
        <dbReference type="ARBA" id="ARBA00023013"/>
    </source>
</evidence>
<proteinExistence type="inferred from homology"/>
<dbReference type="PANTHER" id="PTHR15416">
    <property type="entry name" value="CAMP-DEPENDENT PROTEIN KINASE INHIBITOR/PKI"/>
    <property type="match status" value="1"/>
</dbReference>
<dbReference type="InterPro" id="IPR004171">
    <property type="entry name" value="cAMP_dep_PKI"/>
</dbReference>
<dbReference type="Pfam" id="PF02827">
    <property type="entry name" value="PKI"/>
    <property type="match status" value="1"/>
</dbReference>
<evidence type="ECO:0008006" key="7">
    <source>
        <dbReference type="Google" id="ProtNLM"/>
    </source>
</evidence>
<evidence type="ECO:0000313" key="6">
    <source>
        <dbReference type="Proteomes" id="UP000829720"/>
    </source>
</evidence>
<gene>
    <name evidence="5" type="ORF">AGOR_G00153790</name>
</gene>
<keyword evidence="6" id="KW-1185">Reference proteome</keyword>
<evidence type="ECO:0000256" key="1">
    <source>
        <dbReference type="ARBA" id="ARBA00002844"/>
    </source>
</evidence>
<evidence type="ECO:0000256" key="4">
    <source>
        <dbReference type="SAM" id="MobiDB-lite"/>
    </source>
</evidence>
<name>A0A8T3D292_9TELE</name>
<reference evidence="5" key="1">
    <citation type="submission" date="2021-01" db="EMBL/GenBank/DDBJ databases">
        <authorList>
            <person name="Zahm M."/>
            <person name="Roques C."/>
            <person name="Cabau C."/>
            <person name="Klopp C."/>
            <person name="Donnadieu C."/>
            <person name="Jouanno E."/>
            <person name="Lampietro C."/>
            <person name="Louis A."/>
            <person name="Herpin A."/>
            <person name="Echchiki A."/>
            <person name="Berthelot C."/>
            <person name="Parey E."/>
            <person name="Roest-Crollius H."/>
            <person name="Braasch I."/>
            <person name="Postlethwait J."/>
            <person name="Bobe J."/>
            <person name="Montfort J."/>
            <person name="Bouchez O."/>
            <person name="Begum T."/>
            <person name="Mejri S."/>
            <person name="Adams A."/>
            <person name="Chen W.-J."/>
            <person name="Guiguen Y."/>
        </authorList>
    </citation>
    <scope>NUCLEOTIDE SEQUENCE</scope>
    <source>
        <tissue evidence="5">Blood</tissue>
    </source>
</reference>
<comment type="caution">
    <text evidence="5">The sequence shown here is derived from an EMBL/GenBank/DDBJ whole genome shotgun (WGS) entry which is preliminary data.</text>
</comment>
<organism evidence="5 6">
    <name type="scientific">Albula goreensis</name>
    <dbReference type="NCBI Taxonomy" id="1534307"/>
    <lineage>
        <taxon>Eukaryota</taxon>
        <taxon>Metazoa</taxon>
        <taxon>Chordata</taxon>
        <taxon>Craniata</taxon>
        <taxon>Vertebrata</taxon>
        <taxon>Euteleostomi</taxon>
        <taxon>Actinopterygii</taxon>
        <taxon>Neopterygii</taxon>
        <taxon>Teleostei</taxon>
        <taxon>Albuliformes</taxon>
        <taxon>Albulidae</taxon>
        <taxon>Albula</taxon>
    </lineage>
</organism>
<evidence type="ECO:0000256" key="2">
    <source>
        <dbReference type="ARBA" id="ARBA00006393"/>
    </source>
</evidence>
<feature type="compositionally biased region" description="Polar residues" evidence="4">
    <location>
        <begin position="32"/>
        <end position="58"/>
    </location>
</feature>
<evidence type="ECO:0000313" key="5">
    <source>
        <dbReference type="EMBL" id="KAI1890446.1"/>
    </source>
</evidence>
<dbReference type="EMBL" id="JAERUA010000014">
    <property type="protein sequence ID" value="KAI1890446.1"/>
    <property type="molecule type" value="Genomic_DNA"/>
</dbReference>
<dbReference type="AlphaFoldDB" id="A0A8T3D292"/>
<dbReference type="GO" id="GO:0004862">
    <property type="term" value="F:cAMP-dependent protein kinase inhibitor activity"/>
    <property type="evidence" value="ECO:0007669"/>
    <property type="project" value="InterPro"/>
</dbReference>
<sequence>MMEVEPVLSDFSSCDRTGRRNAVPDIKGEGNEASTSEFSKATTQMDMHSAEGESSVTSDPPEGHGSDSAEGQAGEGPS</sequence>
<feature type="region of interest" description="Disordered" evidence="4">
    <location>
        <begin position="1"/>
        <end position="78"/>
    </location>
</feature>
<protein>
    <recommendedName>
        <fullName evidence="7">cAMP-dependent protein kinase inhibitor</fullName>
    </recommendedName>
</protein>
<comment type="similarity">
    <text evidence="2">Belongs to the PKI family.</text>
</comment>
<keyword evidence="3" id="KW-0649">Protein kinase inhibitor</keyword>
<dbReference type="OrthoDB" id="8556393at2759"/>
<comment type="function">
    <text evidence="1">Extremely potent competitive inhibitor of cAMP-dependent protein kinase activity, this protein interacts with the catalytic subunit of the enzyme after the cAMP-induced dissociation of its regulatory chains.</text>
</comment>
<accession>A0A8T3D292</accession>